<evidence type="ECO:0000313" key="1">
    <source>
        <dbReference type="EMBL" id="UQZ83754.1"/>
    </source>
</evidence>
<evidence type="ECO:0000313" key="2">
    <source>
        <dbReference type="Proteomes" id="UP001057134"/>
    </source>
</evidence>
<gene>
    <name evidence="1" type="ORF">SK3146_02961</name>
</gene>
<accession>A0ABY4RMQ7</accession>
<keyword evidence="2" id="KW-1185">Reference proteome</keyword>
<protein>
    <submittedName>
        <fullName evidence="1">Uncharacterized protein</fullName>
    </submittedName>
</protein>
<dbReference type="RefSeq" id="WP_249865743.1">
    <property type="nucleotide sequence ID" value="NZ_CP027059.1"/>
</dbReference>
<sequence>MKSCSIEGCDRPVKAKQLCSTHHQRLLRNGSPLIVRKKSKKEPKQCGWINCKQYAVSKGYCPKHYYIHKKFKQLEAEASRG</sequence>
<dbReference type="Proteomes" id="UP001057134">
    <property type="component" value="Chromosome"/>
</dbReference>
<proteinExistence type="predicted"/>
<organism evidence="1 2">
    <name type="scientific">Paenibacillus konkukensis</name>
    <dbReference type="NCBI Taxonomy" id="2020716"/>
    <lineage>
        <taxon>Bacteria</taxon>
        <taxon>Bacillati</taxon>
        <taxon>Bacillota</taxon>
        <taxon>Bacilli</taxon>
        <taxon>Bacillales</taxon>
        <taxon>Paenibacillaceae</taxon>
        <taxon>Paenibacillus</taxon>
    </lineage>
</organism>
<reference evidence="1" key="1">
    <citation type="submission" date="2018-02" db="EMBL/GenBank/DDBJ databases">
        <authorList>
            <person name="Kim S.-K."/>
            <person name="Jung H.-I."/>
            <person name="Lee S.-W."/>
        </authorList>
    </citation>
    <scope>NUCLEOTIDE SEQUENCE</scope>
    <source>
        <strain evidence="1">SK3146</strain>
    </source>
</reference>
<dbReference type="EMBL" id="CP027059">
    <property type="protein sequence ID" value="UQZ83754.1"/>
    <property type="molecule type" value="Genomic_DNA"/>
</dbReference>
<name>A0ABY4RMQ7_9BACL</name>
<reference evidence="1" key="2">
    <citation type="journal article" date="2021" name="J Anim Sci Technol">
        <title>Complete genome sequence of Paenibacillus konkukensis sp. nov. SK3146 as a potential probiotic strain.</title>
        <authorList>
            <person name="Jung H.I."/>
            <person name="Park S."/>
            <person name="Niu K.M."/>
            <person name="Lee S.W."/>
            <person name="Kothari D."/>
            <person name="Yi K.J."/>
            <person name="Kim S.K."/>
        </authorList>
    </citation>
    <scope>NUCLEOTIDE SEQUENCE</scope>
    <source>
        <strain evidence="1">SK3146</strain>
    </source>
</reference>